<organism evidence="1 2">
    <name type="scientific">Coccomyxa viridis</name>
    <dbReference type="NCBI Taxonomy" id="1274662"/>
    <lineage>
        <taxon>Eukaryota</taxon>
        <taxon>Viridiplantae</taxon>
        <taxon>Chlorophyta</taxon>
        <taxon>core chlorophytes</taxon>
        <taxon>Trebouxiophyceae</taxon>
        <taxon>Trebouxiophyceae incertae sedis</taxon>
        <taxon>Coccomyxaceae</taxon>
        <taxon>Coccomyxa</taxon>
    </lineage>
</organism>
<keyword evidence="2" id="KW-1185">Reference proteome</keyword>
<gene>
    <name evidence="1" type="primary">g8572</name>
    <name evidence="1" type="ORF">VP750_LOCUS7702</name>
</gene>
<evidence type="ECO:0000313" key="2">
    <source>
        <dbReference type="Proteomes" id="UP001497392"/>
    </source>
</evidence>
<comment type="caution">
    <text evidence="1">The sequence shown here is derived from an EMBL/GenBank/DDBJ whole genome shotgun (WGS) entry which is preliminary data.</text>
</comment>
<evidence type="ECO:0000313" key="1">
    <source>
        <dbReference type="EMBL" id="CAL5225796.1"/>
    </source>
</evidence>
<dbReference type="EMBL" id="CAXHTA020000015">
    <property type="protein sequence ID" value="CAL5225796.1"/>
    <property type="molecule type" value="Genomic_DNA"/>
</dbReference>
<reference evidence="1 2" key="1">
    <citation type="submission" date="2024-06" db="EMBL/GenBank/DDBJ databases">
        <authorList>
            <person name="Kraege A."/>
            <person name="Thomma B."/>
        </authorList>
    </citation>
    <scope>NUCLEOTIDE SEQUENCE [LARGE SCALE GENOMIC DNA]</scope>
</reference>
<name>A0ABP1G0P2_9CHLO</name>
<proteinExistence type="predicted"/>
<sequence>MEEAKEDVGTGTLSRVVPPLLPSQLAVCAPLPELKLFVAPDQGEKFLAMSQGSIVPDAGPARSSSWANLQQHLAELTLGLHPGRGNAQLGSLGMLTALKMLIIRRGRHHPENPRRDLSGEKIVLKLPNLAFLHILQDVDHMTHLEQLVYTDFPAACMPQSFPKSLQSITLFPQDRDYDVPRGLKALTNLTELTFGSGRMSWDPNVPLAELLLMDSLQTLTLGTSRYVRQDNAGKGIFKQV</sequence>
<protein>
    <submittedName>
        <fullName evidence="1">G8572 protein</fullName>
    </submittedName>
</protein>
<accession>A0ABP1G0P2</accession>
<dbReference type="Proteomes" id="UP001497392">
    <property type="component" value="Unassembled WGS sequence"/>
</dbReference>